<evidence type="ECO:0000256" key="2">
    <source>
        <dbReference type="ARBA" id="ARBA00009677"/>
    </source>
</evidence>
<organism evidence="10 11">
    <name type="scientific">Azotobacter bryophylli</name>
    <dbReference type="NCBI Taxonomy" id="1986537"/>
    <lineage>
        <taxon>Bacteria</taxon>
        <taxon>Pseudomonadati</taxon>
        <taxon>Pseudomonadota</taxon>
        <taxon>Gammaproteobacteria</taxon>
        <taxon>Pseudomonadales</taxon>
        <taxon>Pseudomonadaceae</taxon>
        <taxon>Azotobacter</taxon>
    </lineage>
</organism>
<dbReference type="NCBIfam" id="NF009280">
    <property type="entry name" value="PRK12640.1"/>
    <property type="match status" value="1"/>
</dbReference>
<keyword evidence="10" id="KW-0282">Flagellum</keyword>
<dbReference type="InterPro" id="IPR053967">
    <property type="entry name" value="LlgE_F_G-like_D1"/>
</dbReference>
<dbReference type="InterPro" id="IPR001444">
    <property type="entry name" value="Flag_bb_rod_N"/>
</dbReference>
<protein>
    <recommendedName>
        <fullName evidence="5 6">Flagellar basal-body rod protein FlgF</fullName>
    </recommendedName>
</protein>
<dbReference type="PANTHER" id="PTHR30435">
    <property type="entry name" value="FLAGELLAR PROTEIN"/>
    <property type="match status" value="1"/>
</dbReference>
<dbReference type="Pfam" id="PF06429">
    <property type="entry name" value="Flg_bbr_C"/>
    <property type="match status" value="1"/>
</dbReference>
<gene>
    <name evidence="10" type="ORF">ACFOJE_09900</name>
</gene>
<keyword evidence="10" id="KW-0966">Cell projection</keyword>
<comment type="subunit">
    <text evidence="4 6">The basal body constitutes a major portion of the flagellar organelle and consists of five rings (E,L,P,S, and M) mounted on a central rod. The rod consists of about 26 subunits of FlgG in the distal portion, and FlgB, FlgC and FlgF are thought to build up the proximal portion of the rod with about 6 subunits each.</text>
</comment>
<comment type="subcellular location">
    <subcellularLocation>
        <location evidence="1 6">Bacterial flagellum basal body</location>
    </subcellularLocation>
</comment>
<evidence type="ECO:0000313" key="11">
    <source>
        <dbReference type="Proteomes" id="UP001595457"/>
    </source>
</evidence>
<evidence type="ECO:0000256" key="1">
    <source>
        <dbReference type="ARBA" id="ARBA00004117"/>
    </source>
</evidence>
<evidence type="ECO:0000256" key="5">
    <source>
        <dbReference type="ARBA" id="ARBA00040228"/>
    </source>
</evidence>
<proteinExistence type="inferred from homology"/>
<dbReference type="SUPFAM" id="SSF117143">
    <property type="entry name" value="Flagellar hook protein flgE"/>
    <property type="match status" value="1"/>
</dbReference>
<evidence type="ECO:0000256" key="3">
    <source>
        <dbReference type="ARBA" id="ARBA00023143"/>
    </source>
</evidence>
<name>A0ABV7AT59_9GAMM</name>
<evidence type="ECO:0000259" key="9">
    <source>
        <dbReference type="Pfam" id="PF22692"/>
    </source>
</evidence>
<evidence type="ECO:0000259" key="8">
    <source>
        <dbReference type="Pfam" id="PF06429"/>
    </source>
</evidence>
<feature type="domain" description="Flagellar basal-body/hook protein C-terminal" evidence="8">
    <location>
        <begin position="204"/>
        <end position="248"/>
    </location>
</feature>
<dbReference type="RefSeq" id="WP_377814164.1">
    <property type="nucleotide sequence ID" value="NZ_JBHRSJ010000017.1"/>
</dbReference>
<comment type="similarity">
    <text evidence="2 6">Belongs to the flagella basal body rod proteins family.</text>
</comment>
<dbReference type="InterPro" id="IPR020013">
    <property type="entry name" value="Flagellar_FlgE/F/G"/>
</dbReference>
<dbReference type="PANTHER" id="PTHR30435:SF18">
    <property type="entry name" value="FLAGELLAR BASAL-BODY ROD PROTEIN FLGF"/>
    <property type="match status" value="1"/>
</dbReference>
<accession>A0ABV7AT59</accession>
<dbReference type="InterPro" id="IPR010930">
    <property type="entry name" value="Flg_bb/hook_C_dom"/>
</dbReference>
<sequence>MDRMLFTAMSGAKQSLDQQAVVSNNLANAVTPGFRAQLVEMQAVPVTGEGLPTRASVQVTNNGTDFSQGPVSRTGRPLDVTLAEGGWLAVQAADGSEAYTRRGDLQVDDNGMLTVGGNAVIGQGGPLFVPPGSRLDIGSDGTLSVVEMSQNNTPKSSAIVGRLKMVSAGTGQLERNEDGLFHSLPDANGVRQPLTVDNNMRLVTGSLEGSNVSTVEAMVAMIDTGRRYEMQMKVIDSANENAQRANSLLSLQG</sequence>
<feature type="domain" description="Flagellar basal body rod protein N-terminal" evidence="7">
    <location>
        <begin position="7"/>
        <end position="35"/>
    </location>
</feature>
<evidence type="ECO:0000313" key="10">
    <source>
        <dbReference type="EMBL" id="MFC2972519.1"/>
    </source>
</evidence>
<keyword evidence="10" id="KW-0969">Cilium</keyword>
<dbReference type="EMBL" id="JBHRSJ010000017">
    <property type="protein sequence ID" value="MFC2972519.1"/>
    <property type="molecule type" value="Genomic_DNA"/>
</dbReference>
<dbReference type="NCBIfam" id="TIGR03506">
    <property type="entry name" value="FlgEFG_subfam"/>
    <property type="match status" value="1"/>
</dbReference>
<evidence type="ECO:0000256" key="6">
    <source>
        <dbReference type="RuleBase" id="RU362116"/>
    </source>
</evidence>
<feature type="domain" description="Flagellar hook protein FlgE/F/G-like D1" evidence="9">
    <location>
        <begin position="86"/>
        <end position="145"/>
    </location>
</feature>
<comment type="caution">
    <text evidence="10">The sequence shown here is derived from an EMBL/GenBank/DDBJ whole genome shotgun (WGS) entry which is preliminary data.</text>
</comment>
<dbReference type="Proteomes" id="UP001595457">
    <property type="component" value="Unassembled WGS sequence"/>
</dbReference>
<dbReference type="Pfam" id="PF00460">
    <property type="entry name" value="Flg_bb_rod"/>
    <property type="match status" value="1"/>
</dbReference>
<evidence type="ECO:0000256" key="4">
    <source>
        <dbReference type="ARBA" id="ARBA00038560"/>
    </source>
</evidence>
<reference evidence="11" key="1">
    <citation type="journal article" date="2019" name="Int. J. Syst. Evol. Microbiol.">
        <title>The Global Catalogue of Microorganisms (GCM) 10K type strain sequencing project: providing services to taxonomists for standard genome sequencing and annotation.</title>
        <authorList>
            <consortium name="The Broad Institute Genomics Platform"/>
            <consortium name="The Broad Institute Genome Sequencing Center for Infectious Disease"/>
            <person name="Wu L."/>
            <person name="Ma J."/>
        </authorList>
    </citation>
    <scope>NUCLEOTIDE SEQUENCE [LARGE SCALE GENOMIC DNA]</scope>
    <source>
        <strain evidence="11">KCTC 62195</strain>
    </source>
</reference>
<evidence type="ECO:0000259" key="7">
    <source>
        <dbReference type="Pfam" id="PF00460"/>
    </source>
</evidence>
<keyword evidence="3 6" id="KW-0975">Bacterial flagellum</keyword>
<keyword evidence="11" id="KW-1185">Reference proteome</keyword>
<dbReference type="Pfam" id="PF22692">
    <property type="entry name" value="LlgE_F_G_D1"/>
    <property type="match status" value="1"/>
</dbReference>
<dbReference type="InterPro" id="IPR037925">
    <property type="entry name" value="FlgE/F/G-like"/>
</dbReference>